<dbReference type="PANTHER" id="PTHR23132:SF23">
    <property type="entry name" value="D-ALANINE--D-ALANINE LIGASE B"/>
    <property type="match status" value="1"/>
</dbReference>
<dbReference type="EMBL" id="CP066681">
    <property type="protein sequence ID" value="QQG36373.1"/>
    <property type="molecule type" value="Genomic_DNA"/>
</dbReference>
<feature type="domain" description="ATP-grasp" evidence="4">
    <location>
        <begin position="125"/>
        <end position="340"/>
    </location>
</feature>
<evidence type="ECO:0000313" key="5">
    <source>
        <dbReference type="EMBL" id="QQG36373.1"/>
    </source>
</evidence>
<comment type="similarity">
    <text evidence="1">Belongs to the D-alanine--D-alanine ligase family.</text>
</comment>
<dbReference type="Proteomes" id="UP000595362">
    <property type="component" value="Chromosome"/>
</dbReference>
<gene>
    <name evidence="5" type="ORF">HYS17_00850</name>
</gene>
<sequence>MEKSLRNQTNHLPYDEVVMLHDHPYPESTDDELFNIALAKDLGAIIRTLGVETTCLAFCDSSLDILRRKKTKGDNFVVFNLVENVERKPEWQPRAMQALEDIGVAFTGTSAEQLLACDADKFRMKESLLARGLPTPLWATRNHIKPLYTESGPWLVKSALYHGSFNIRQDSISEDPAYLLSLMQRYEDAHGGLWFAEQFLDGREFYIGLIGRKGEKPYQLPVAEVVYDQEFFSQGRYALLTEDGKWDEDGSEFRAIRTTFDSLRQERELEQILQDMAERCWLAMDLNGYARIDFRADRDGRPYILEINTNPYLGINDSYIFQPAASAGLSVADVLEKIILCAHGAK</sequence>
<evidence type="ECO:0000256" key="1">
    <source>
        <dbReference type="ARBA" id="ARBA00010871"/>
    </source>
</evidence>
<name>A0A7T5R2J6_9BACT</name>
<dbReference type="Gene3D" id="3.30.470.20">
    <property type="entry name" value="ATP-grasp fold, B domain"/>
    <property type="match status" value="1"/>
</dbReference>
<organism evidence="5 6">
    <name type="scientific">Micavibrio aeruginosavorus</name>
    <dbReference type="NCBI Taxonomy" id="349221"/>
    <lineage>
        <taxon>Bacteria</taxon>
        <taxon>Pseudomonadati</taxon>
        <taxon>Bdellovibrionota</taxon>
        <taxon>Bdellovibrionia</taxon>
        <taxon>Bdellovibrionales</taxon>
        <taxon>Pseudobdellovibrionaceae</taxon>
        <taxon>Micavibrio</taxon>
    </lineage>
</organism>
<evidence type="ECO:0000256" key="3">
    <source>
        <dbReference type="PROSITE-ProRule" id="PRU00409"/>
    </source>
</evidence>
<keyword evidence="2" id="KW-0436">Ligase</keyword>
<keyword evidence="3" id="KW-0547">Nucleotide-binding</keyword>
<evidence type="ECO:0000259" key="4">
    <source>
        <dbReference type="PROSITE" id="PS50975"/>
    </source>
</evidence>
<dbReference type="GO" id="GO:0005524">
    <property type="term" value="F:ATP binding"/>
    <property type="evidence" value="ECO:0007669"/>
    <property type="project" value="UniProtKB-UniRule"/>
</dbReference>
<dbReference type="Pfam" id="PF07478">
    <property type="entry name" value="Dala_Dala_lig_C"/>
    <property type="match status" value="1"/>
</dbReference>
<proteinExistence type="inferred from homology"/>
<evidence type="ECO:0000256" key="2">
    <source>
        <dbReference type="ARBA" id="ARBA00022598"/>
    </source>
</evidence>
<dbReference type="SUPFAM" id="SSF56059">
    <property type="entry name" value="Glutathione synthetase ATP-binding domain-like"/>
    <property type="match status" value="1"/>
</dbReference>
<reference evidence="5 6" key="1">
    <citation type="submission" date="2020-07" db="EMBL/GenBank/DDBJ databases">
        <title>Huge and variable diversity of episymbiotic CPR bacteria and DPANN archaea in groundwater ecosystems.</title>
        <authorList>
            <person name="He C.Y."/>
            <person name="Keren R."/>
            <person name="Whittaker M."/>
            <person name="Farag I.F."/>
            <person name="Doudna J."/>
            <person name="Cate J.H.D."/>
            <person name="Banfield J.F."/>
        </authorList>
    </citation>
    <scope>NUCLEOTIDE SEQUENCE [LARGE SCALE GENOMIC DNA]</scope>
    <source>
        <strain evidence="5">NC_groundwater_70_Ag_B-0.1um_54_66</strain>
    </source>
</reference>
<dbReference type="PROSITE" id="PS50975">
    <property type="entry name" value="ATP_GRASP"/>
    <property type="match status" value="1"/>
</dbReference>
<dbReference type="AlphaFoldDB" id="A0A7T5R2J6"/>
<dbReference type="InterPro" id="IPR011095">
    <property type="entry name" value="Dala_Dala_lig_C"/>
</dbReference>
<evidence type="ECO:0000313" key="6">
    <source>
        <dbReference type="Proteomes" id="UP000595362"/>
    </source>
</evidence>
<protein>
    <recommendedName>
        <fullName evidence="4">ATP-grasp domain-containing protein</fullName>
    </recommendedName>
</protein>
<accession>A0A7T5R2J6</accession>
<dbReference type="PANTHER" id="PTHR23132">
    <property type="entry name" value="D-ALANINE--D-ALANINE LIGASE"/>
    <property type="match status" value="1"/>
</dbReference>
<dbReference type="GO" id="GO:0008716">
    <property type="term" value="F:D-alanine-D-alanine ligase activity"/>
    <property type="evidence" value="ECO:0007669"/>
    <property type="project" value="InterPro"/>
</dbReference>
<dbReference type="InterPro" id="IPR011761">
    <property type="entry name" value="ATP-grasp"/>
</dbReference>
<keyword evidence="3" id="KW-0067">ATP-binding</keyword>
<dbReference type="GO" id="GO:0046872">
    <property type="term" value="F:metal ion binding"/>
    <property type="evidence" value="ECO:0007669"/>
    <property type="project" value="InterPro"/>
</dbReference>